<keyword evidence="2" id="KW-1185">Reference proteome</keyword>
<dbReference type="PANTHER" id="PTHR36454">
    <property type="entry name" value="LMO2823 PROTEIN"/>
    <property type="match status" value="1"/>
</dbReference>
<gene>
    <name evidence="1" type="ORF">DEAC_c09020</name>
</gene>
<dbReference type="RefSeq" id="WP_047808826.1">
    <property type="nucleotide sequence ID" value="NZ_LDZY01000003.1"/>
</dbReference>
<dbReference type="PIRSF" id="PIRSF033563">
    <property type="entry name" value="UCP033563"/>
    <property type="match status" value="1"/>
</dbReference>
<evidence type="ECO:0008006" key="3">
    <source>
        <dbReference type="Google" id="ProtNLM"/>
    </source>
</evidence>
<dbReference type="PANTHER" id="PTHR36454:SF1">
    <property type="entry name" value="DUF1015 DOMAIN-CONTAINING PROTEIN"/>
    <property type="match status" value="1"/>
</dbReference>
<dbReference type="Pfam" id="PF06245">
    <property type="entry name" value="DUF1015"/>
    <property type="match status" value="1"/>
</dbReference>
<dbReference type="Proteomes" id="UP000036356">
    <property type="component" value="Unassembled WGS sequence"/>
</dbReference>
<organism evidence="1 2">
    <name type="scientific">Desulfosporosinus acididurans</name>
    <dbReference type="NCBI Taxonomy" id="476652"/>
    <lineage>
        <taxon>Bacteria</taxon>
        <taxon>Bacillati</taxon>
        <taxon>Bacillota</taxon>
        <taxon>Clostridia</taxon>
        <taxon>Eubacteriales</taxon>
        <taxon>Desulfitobacteriaceae</taxon>
        <taxon>Desulfosporosinus</taxon>
    </lineage>
</organism>
<name>A0A0J1FVG7_9FIRM</name>
<protein>
    <recommendedName>
        <fullName evidence="3">DUF1015 domain-containing protein</fullName>
    </recommendedName>
</protein>
<dbReference type="EMBL" id="LDZY01000003">
    <property type="protein sequence ID" value="KLU66968.1"/>
    <property type="molecule type" value="Genomic_DNA"/>
</dbReference>
<dbReference type="PATRIC" id="fig|476652.3.peg.927"/>
<accession>A0A0J1FVG7</accession>
<reference evidence="1 2" key="1">
    <citation type="submission" date="2015-06" db="EMBL/GenBank/DDBJ databases">
        <title>Draft genome of the moderately acidophilic sulfate reducer Candidatus Desulfosporosinus acididurans strain M1.</title>
        <authorList>
            <person name="Poehlein A."/>
            <person name="Petzsch P."/>
            <person name="Johnson B.D."/>
            <person name="Schloemann M."/>
            <person name="Daniel R."/>
            <person name="Muehling M."/>
        </authorList>
    </citation>
    <scope>NUCLEOTIDE SEQUENCE [LARGE SCALE GENOMIC DNA]</scope>
    <source>
        <strain evidence="1 2">M1</strain>
    </source>
</reference>
<dbReference type="STRING" id="476652.DEAC_c09020"/>
<sequence>MAAIKPFKAVRPREDIAGRVAALPYDVFNREEALAEVLKEPFSFLKIDRAETQFAKDFNPYDAKVYEKARDILQKMISEGIFIKENKDCYYIYELTMNGRSQAGLVGCASIDDYLHNVIKKHEKTREEKEIDRINHVDICNAQTGPIFLAYRSQKTINDIVEKIKREKPIYDFIAPDQIRHTVWKIANETDIEKIARVFRKIESVYIADGHHRTASAVKVGLKRREANPNYTGEEEFNFFLSVLFPHDQLMILDYNRVVKDLNGYTKEEFLKAVSQSFLIENIGQDPYKPTEKAAFGMYLEGVWYKLTAKKEIRSDDPVEGLDVSLLQNYLLTPILKIKDIRTDKRIDFVGGIRGLKELERRVNSDMKVAFAMSPTSINELLNVSDAGQLMPPKSTWFEPKLRSGLFIHELD</sequence>
<dbReference type="InterPro" id="IPR008323">
    <property type="entry name" value="UCP033563"/>
</dbReference>
<comment type="caution">
    <text evidence="1">The sequence shown here is derived from an EMBL/GenBank/DDBJ whole genome shotgun (WGS) entry which is preliminary data.</text>
</comment>
<proteinExistence type="predicted"/>
<evidence type="ECO:0000313" key="2">
    <source>
        <dbReference type="Proteomes" id="UP000036356"/>
    </source>
</evidence>
<evidence type="ECO:0000313" key="1">
    <source>
        <dbReference type="EMBL" id="KLU66968.1"/>
    </source>
</evidence>
<dbReference type="AlphaFoldDB" id="A0A0J1FVG7"/>